<evidence type="ECO:0000256" key="6">
    <source>
        <dbReference type="ARBA" id="ARBA00023004"/>
    </source>
</evidence>
<evidence type="ECO:0000256" key="1">
    <source>
        <dbReference type="ARBA" id="ARBA00001966"/>
    </source>
</evidence>
<reference evidence="12 13" key="1">
    <citation type="journal article" date="2011" name="J. Gen. Appl. Microbiol.">
        <title>Draft genome sequencing of the enigmatic basidiomycete Mixia osmundae.</title>
        <authorList>
            <person name="Nishida H."/>
            <person name="Nagatsuka Y."/>
            <person name="Sugiyama J."/>
        </authorList>
    </citation>
    <scope>NUCLEOTIDE SEQUENCE [LARGE SCALE GENOMIC DNA]</scope>
    <source>
        <strain evidence="13">CBS 9802 / IAM 14324 / JCM 22182 / KY 12970</strain>
    </source>
</reference>
<dbReference type="PANTHER" id="PTHR10762">
    <property type="entry name" value="DIPHTHAMIDE BIOSYNTHESIS PROTEIN"/>
    <property type="match status" value="1"/>
</dbReference>
<organism evidence="12 13">
    <name type="scientific">Mixia osmundae (strain CBS 9802 / IAM 14324 / JCM 22182 / KY 12970)</name>
    <dbReference type="NCBI Taxonomy" id="764103"/>
    <lineage>
        <taxon>Eukaryota</taxon>
        <taxon>Fungi</taxon>
        <taxon>Dikarya</taxon>
        <taxon>Basidiomycota</taxon>
        <taxon>Pucciniomycotina</taxon>
        <taxon>Mixiomycetes</taxon>
        <taxon>Mixiales</taxon>
        <taxon>Mixiaceae</taxon>
        <taxon>Mixia</taxon>
    </lineage>
</organism>
<evidence type="ECO:0000256" key="10">
    <source>
        <dbReference type="RuleBase" id="RU364133"/>
    </source>
</evidence>
<evidence type="ECO:0000256" key="2">
    <source>
        <dbReference type="ARBA" id="ARBA00005156"/>
    </source>
</evidence>
<comment type="function">
    <text evidence="9">Required for the first step of diphthamide biosynthesis, a post-translational modification of histidine which occurs in elongation factor 2. DPH1 and DPH2 transfer a 3-amino-3-carboxypropyl (ACP) group from S-adenosyl-L-methionine (SAM) to a histidine residue, the reaction is assisted by a reduction system comprising DPH3 and a NADH-dependent reductase, predominantly CBR1. Facilitates the reduction of the catalytic iron-sulfur cluster found in the DPH1 subunit.</text>
</comment>
<evidence type="ECO:0000256" key="4">
    <source>
        <dbReference type="ARBA" id="ARBA00021914"/>
    </source>
</evidence>
<comment type="similarity">
    <text evidence="3 10">Belongs to the DPH1/DPH2 family. DPH2 subfamily.</text>
</comment>
<dbReference type="FunFam" id="3.40.50.11860:FF:000001">
    <property type="entry name" value="2-(3-amino-3-carboxypropyl)histidine synthase subunit 2"/>
    <property type="match status" value="1"/>
</dbReference>
<evidence type="ECO:0000313" key="12">
    <source>
        <dbReference type="EMBL" id="GAA97209.1"/>
    </source>
</evidence>
<comment type="subcellular location">
    <subcellularLocation>
        <location evidence="10">Cytoplasm</location>
    </subcellularLocation>
</comment>
<dbReference type="Gene3D" id="3.40.50.11860">
    <property type="entry name" value="Diphthamide synthesis DPH1/DPH2 domain 3"/>
    <property type="match status" value="1"/>
</dbReference>
<keyword evidence="7 10" id="KW-0411">Iron-sulfur</keyword>
<dbReference type="STRING" id="764103.G7E328"/>
<gene>
    <name evidence="12" type="primary">Mo03885</name>
    <name evidence="12" type="ORF">E5Q_03885</name>
</gene>
<keyword evidence="10" id="KW-0963">Cytoplasm</keyword>
<dbReference type="UniPathway" id="UPA00559"/>
<dbReference type="SFLD" id="SFLDS00032">
    <property type="entry name" value="Radical_SAM_3-amino-3-carboxyp"/>
    <property type="match status" value="1"/>
</dbReference>
<dbReference type="FunCoup" id="G7E328">
    <property type="interactions" value="651"/>
</dbReference>
<dbReference type="Gene3D" id="3.40.50.11840">
    <property type="entry name" value="Diphthamide synthesis DPH1/DPH2 domain 1"/>
    <property type="match status" value="1"/>
</dbReference>
<dbReference type="EMBL" id="BABT02000117">
    <property type="protein sequence ID" value="GAA97209.1"/>
    <property type="molecule type" value="Genomic_DNA"/>
</dbReference>
<dbReference type="GO" id="GO:0090560">
    <property type="term" value="F:2-(3-amino-3-carboxypropyl)histidine synthase activity"/>
    <property type="evidence" value="ECO:0007669"/>
    <property type="project" value="InterPro"/>
</dbReference>
<dbReference type="GO" id="GO:0046872">
    <property type="term" value="F:metal ion binding"/>
    <property type="evidence" value="ECO:0007669"/>
    <property type="project" value="UniProtKB-KW"/>
</dbReference>
<dbReference type="OrthoDB" id="449241at2759"/>
<dbReference type="OMA" id="QIWNENH"/>
<protein>
    <recommendedName>
        <fullName evidence="4 10">2-(3-amino-3-carboxypropyl)histidine synthase subunit 2</fullName>
    </recommendedName>
</protein>
<evidence type="ECO:0000313" key="13">
    <source>
        <dbReference type="Proteomes" id="UP000009131"/>
    </source>
</evidence>
<comment type="subunit">
    <text evidence="8">Component of the 2-(3-amino-3-carboxypropyl)histidine synthase complex composed of DPH1, DPH2, DPH3 and a NADH-dependent reductase, predominantly CBR1.</text>
</comment>
<evidence type="ECO:0000256" key="11">
    <source>
        <dbReference type="SAM" id="MobiDB-lite"/>
    </source>
</evidence>
<dbReference type="NCBIfam" id="TIGR00272">
    <property type="entry name" value="DPH2"/>
    <property type="match status" value="1"/>
</dbReference>
<comment type="function">
    <text evidence="10">Required for the first step of diphthamide biosynthesis, a post-translational modification of histidine which occurs in elongation factor 2. DPH1 and DPH2 transfer a 3-amino-3-carboxypropyl (ACP) group from S-adenosyl-L-methionine (SAM) to a histidine residue, the reaction is assisted by a reduction system comprising DPH3 and a NADH-dependent reductase. Facilitates the reduction of the catalytic iron-sulfur cluster found in the DPH1 subunit.</text>
</comment>
<dbReference type="InterPro" id="IPR042265">
    <property type="entry name" value="DPH1/DPH2_3"/>
</dbReference>
<dbReference type="GO" id="GO:0051536">
    <property type="term" value="F:iron-sulfur cluster binding"/>
    <property type="evidence" value="ECO:0007669"/>
    <property type="project" value="UniProtKB-KW"/>
</dbReference>
<dbReference type="Proteomes" id="UP000009131">
    <property type="component" value="Unassembled WGS sequence"/>
</dbReference>
<proteinExistence type="inferred from homology"/>
<dbReference type="RefSeq" id="XP_014571111.1">
    <property type="nucleotide sequence ID" value="XM_014715625.1"/>
</dbReference>
<evidence type="ECO:0000256" key="9">
    <source>
        <dbReference type="ARBA" id="ARBA00054092"/>
    </source>
</evidence>
<dbReference type="InterPro" id="IPR042263">
    <property type="entry name" value="DPH1/DPH2_1"/>
</dbReference>
<comment type="pathway">
    <text evidence="2 10">Protein modification; peptidyl-diphthamide biosynthesis.</text>
</comment>
<name>G7E328_MIXOS</name>
<dbReference type="NCBIfam" id="TIGR00322">
    <property type="entry name" value="diphth2_R"/>
    <property type="match status" value="1"/>
</dbReference>
<dbReference type="FunFam" id="3.40.50.11840:FF:000002">
    <property type="entry name" value="2-(3-amino-3-carboxypropyl)histidine synthase subunit 2"/>
    <property type="match status" value="1"/>
</dbReference>
<reference evidence="12 13" key="2">
    <citation type="journal article" date="2012" name="Open Biol.">
        <title>Characteristics of nucleosomes and linker DNA regions on the genome of the basidiomycete Mixia osmundae revealed by mono- and dinucleosome mapping.</title>
        <authorList>
            <person name="Nishida H."/>
            <person name="Kondo S."/>
            <person name="Matsumoto T."/>
            <person name="Suzuki Y."/>
            <person name="Yoshikawa H."/>
            <person name="Taylor T.D."/>
            <person name="Sugiyama J."/>
        </authorList>
    </citation>
    <scope>NUCLEOTIDE SEQUENCE [LARGE SCALE GENOMIC DNA]</scope>
    <source>
        <strain evidence="13">CBS 9802 / IAM 14324 / JCM 22182 / KY 12970</strain>
    </source>
</reference>
<dbReference type="GO" id="GO:0017183">
    <property type="term" value="P:protein histidyl modification to diphthamide"/>
    <property type="evidence" value="ECO:0007669"/>
    <property type="project" value="UniProtKB-UniPathway"/>
</dbReference>
<dbReference type="GO" id="GO:0005737">
    <property type="term" value="C:cytoplasm"/>
    <property type="evidence" value="ECO:0007669"/>
    <property type="project" value="UniProtKB-SubCell"/>
</dbReference>
<keyword evidence="13" id="KW-1185">Reference proteome</keyword>
<dbReference type="InParanoid" id="G7E328"/>
<evidence type="ECO:0000256" key="8">
    <source>
        <dbReference type="ARBA" id="ARBA00034128"/>
    </source>
</evidence>
<keyword evidence="5 10" id="KW-0479">Metal-binding</keyword>
<comment type="cofactor">
    <cofactor evidence="1">
        <name>[4Fe-4S] cluster</name>
        <dbReference type="ChEBI" id="CHEBI:49883"/>
    </cofactor>
</comment>
<evidence type="ECO:0000256" key="5">
    <source>
        <dbReference type="ARBA" id="ARBA00022723"/>
    </source>
</evidence>
<evidence type="ECO:0000256" key="3">
    <source>
        <dbReference type="ARBA" id="ARBA00006179"/>
    </source>
</evidence>
<keyword evidence="6 10" id="KW-0408">Iron</keyword>
<dbReference type="InterPro" id="IPR010014">
    <property type="entry name" value="DHP2"/>
</dbReference>
<dbReference type="Pfam" id="PF01866">
    <property type="entry name" value="Diphthamide_syn"/>
    <property type="match status" value="1"/>
</dbReference>
<dbReference type="InterPro" id="IPR016435">
    <property type="entry name" value="DPH1/DPH2"/>
</dbReference>
<dbReference type="SFLD" id="SFLDG01121">
    <property type="entry name" value="Diphthamide_biosynthesis"/>
    <property type="match status" value="1"/>
</dbReference>
<dbReference type="eggNOG" id="KOG2648">
    <property type="taxonomic scope" value="Eukaryota"/>
</dbReference>
<accession>G7E328</accession>
<evidence type="ECO:0000256" key="7">
    <source>
        <dbReference type="ARBA" id="ARBA00023014"/>
    </source>
</evidence>
<feature type="region of interest" description="Disordered" evidence="11">
    <location>
        <begin position="469"/>
        <end position="495"/>
    </location>
</feature>
<dbReference type="AlphaFoldDB" id="G7E328"/>
<comment type="caution">
    <text evidence="12">The sequence shown here is derived from an EMBL/GenBank/DDBJ whole genome shotgun (WGS) entry which is preliminary data.</text>
</comment>
<dbReference type="SFLD" id="SFLDF00408">
    <property type="entry name" value="Diphthamide_biosynthesis_famil"/>
    <property type="match status" value="1"/>
</dbReference>
<sequence>MTETPPAITGSGEASIRQQVDVQDQSLTTHQGLQDLLEAYEVERTCRHVEALDAQRIALQFPDELLPDAVPIYRALRSRIPLPRELYVLADTTFGSCCIDEVAAQHVDADLVVHYGHACLSVTPGINALYVFLKRPLDAPTTYQRLASAIATPSCIEGKKAVLLLYDVAYCWAYDDLVGQTRDHFDLPVIVARIDDAKAHKASTSQASGSLARSYHLPSDITLADCLIAYVGEEGLSLNNVLITHSSNPVFHYCPSSGQVALASGRTNKLLMKRYVAVQKAKDADVFGLVIGTLSIDAALPLITALRRLLKRKRKKVYTLAVGKLNPAKLANFLEVDCFVLIACPEHSLLGDAAKEYHRPIISPHELFVALNVSEWSGDYILDFNRLLGLDIEGNERTADDDDNDDDESPAFSLITGQYRTVKRFDTKPKADTGESASQAIAVRSKDTSVAESLGSAAGMHLSTRSYRGLEPRYGLDPPAQLESGRSGIARQYDR</sequence>
<dbReference type="HOGENOM" id="CLU_015210_1_0_1"/>
<dbReference type="PANTHER" id="PTHR10762:SF2">
    <property type="entry name" value="2-(3-AMINO-3-CARBOXYPROPYL)HISTIDINE SYNTHASE SUBUNIT 2"/>
    <property type="match status" value="1"/>
</dbReference>